<feature type="domain" description="Response regulatory" evidence="7">
    <location>
        <begin position="494"/>
        <end position="609"/>
    </location>
</feature>
<evidence type="ECO:0000256" key="2">
    <source>
        <dbReference type="ARBA" id="ARBA00012438"/>
    </source>
</evidence>
<keyword evidence="8" id="KW-0547">Nucleotide-binding</keyword>
<evidence type="ECO:0000259" key="6">
    <source>
        <dbReference type="PROSITE" id="PS50109"/>
    </source>
</evidence>
<dbReference type="CDD" id="cd17546">
    <property type="entry name" value="REC_hyHK_CKI1_RcsC-like"/>
    <property type="match status" value="1"/>
</dbReference>
<dbReference type="Proteomes" id="UP001064632">
    <property type="component" value="Chromosome"/>
</dbReference>
<dbReference type="SMART" id="SM00448">
    <property type="entry name" value="REC"/>
    <property type="match status" value="1"/>
</dbReference>
<gene>
    <name evidence="8" type="ORF">N4264_01230</name>
</gene>
<dbReference type="PROSITE" id="PS50109">
    <property type="entry name" value="HIS_KIN"/>
    <property type="match status" value="1"/>
</dbReference>
<dbReference type="Gene3D" id="3.40.50.2300">
    <property type="match status" value="1"/>
</dbReference>
<feature type="modified residue" description="4-aspartylphosphate" evidence="4">
    <location>
        <position position="543"/>
    </location>
</feature>
<evidence type="ECO:0000256" key="3">
    <source>
        <dbReference type="ARBA" id="ARBA00022553"/>
    </source>
</evidence>
<dbReference type="SUPFAM" id="SSF55874">
    <property type="entry name" value="ATPase domain of HSP90 chaperone/DNA topoisomerase II/histidine kinase"/>
    <property type="match status" value="1"/>
</dbReference>
<reference evidence="8" key="1">
    <citation type="submission" date="2022-09" db="EMBL/GenBank/DDBJ databases">
        <title>Tahibacter sp. nov., isolated from a fresh water.</title>
        <authorList>
            <person name="Baek J.H."/>
            <person name="Lee J.K."/>
            <person name="Kim J.M."/>
            <person name="Jeon C.O."/>
        </authorList>
    </citation>
    <scope>NUCLEOTIDE SEQUENCE</scope>
    <source>
        <strain evidence="8">W38</strain>
    </source>
</reference>
<dbReference type="InterPro" id="IPR005467">
    <property type="entry name" value="His_kinase_dom"/>
</dbReference>
<dbReference type="Gene3D" id="3.30.565.10">
    <property type="entry name" value="Histidine kinase-like ATPase, C-terminal domain"/>
    <property type="match status" value="1"/>
</dbReference>
<evidence type="ECO:0000259" key="7">
    <source>
        <dbReference type="PROSITE" id="PS50110"/>
    </source>
</evidence>
<accession>A0ABY6BGV0</accession>
<dbReference type="EMBL" id="CP104694">
    <property type="protein sequence ID" value="UXI68300.1"/>
    <property type="molecule type" value="Genomic_DNA"/>
</dbReference>
<dbReference type="SMART" id="SM00388">
    <property type="entry name" value="HisKA"/>
    <property type="match status" value="1"/>
</dbReference>
<proteinExistence type="predicted"/>
<keyword evidence="8" id="KW-0067">ATP-binding</keyword>
<feature type="domain" description="Histidine kinase" evidence="6">
    <location>
        <begin position="251"/>
        <end position="472"/>
    </location>
</feature>
<dbReference type="InterPro" id="IPR003594">
    <property type="entry name" value="HATPase_dom"/>
</dbReference>
<dbReference type="SMART" id="SM00387">
    <property type="entry name" value="HATPase_c"/>
    <property type="match status" value="1"/>
</dbReference>
<dbReference type="InterPro" id="IPR007891">
    <property type="entry name" value="CHASE3"/>
</dbReference>
<protein>
    <recommendedName>
        <fullName evidence="2">histidine kinase</fullName>
        <ecNumber evidence="2">2.7.13.3</ecNumber>
    </recommendedName>
</protein>
<dbReference type="Gene3D" id="1.10.287.130">
    <property type="match status" value="1"/>
</dbReference>
<dbReference type="CDD" id="cd19410">
    <property type="entry name" value="HK9-like_sensor"/>
    <property type="match status" value="1"/>
</dbReference>
<dbReference type="InterPro" id="IPR003661">
    <property type="entry name" value="HisK_dim/P_dom"/>
</dbReference>
<dbReference type="CDD" id="cd16922">
    <property type="entry name" value="HATPase_EvgS-ArcB-TorS-like"/>
    <property type="match status" value="1"/>
</dbReference>
<dbReference type="PANTHER" id="PTHR45339">
    <property type="entry name" value="HYBRID SIGNAL TRANSDUCTION HISTIDINE KINASE J"/>
    <property type="match status" value="1"/>
</dbReference>
<evidence type="ECO:0000256" key="5">
    <source>
        <dbReference type="SAM" id="Phobius"/>
    </source>
</evidence>
<dbReference type="InterPro" id="IPR004358">
    <property type="entry name" value="Sig_transdc_His_kin-like_C"/>
</dbReference>
<dbReference type="PROSITE" id="PS50110">
    <property type="entry name" value="RESPONSE_REGULATORY"/>
    <property type="match status" value="1"/>
</dbReference>
<sequence length="718" mass="78729">MDNPPGEPTPAPQSSSWEGWQRYLLLSALALLLLGGVGWTAFSASNQLRRTLNEVIALQEATKELALLLQLTVDLEGGQRGYLLTGDESYLAPYQNAEAAVQRQLDVVNESLQGYSEAAEELAAIRRSLAMRRADLATSIRLYREEGPKAALDQMRQHLGREAMEDIRAAIRRVSVDARSIIVEKQASIEDIITSRNITIFWALAMAVAASLAGVVLLRRHLRALAAEERLRAEKDRSDRASREKSIFLANMSHEIRTPMNAIFGFSQLLAERVTDPEQRRYVDAIVTSGRSLLALINDVLDLSKIEAGRLDVRAAPMSLRETIDSVVLVFSQFANEKGLRLAARVDSSVPEGLELDQARLRQMLFNLVGNAVKYTDEGHVLVRASALPDGDDETRLTCLIEIEDTGIGIDPSDHERIFDPFAQAQTSTPREGTGLGLSITRRLARLMNGEVTVDSIPGRGSCFRLRLAKVAIAVLPSAPGPIATELAELPAATILVVDDVALNRQLIEAMFRGSAHRLLEAEGGLQAVELAQTYRPQIILMDIRMPDLDGVAALEQIRAIPSLADTRVVAVTASSLLGEEERLRERFDGYVRKPISREVLFAELRRLWPQGVHVAMDPAALTRPQELPGVLATLEGLERETWPALRASLAVRETARLADELAELAQRCGSRRLDEYADRLKAAAASFDPAALDSALSEFPQQRAALAAYATDTTDAA</sequence>
<dbReference type="CDD" id="cd00082">
    <property type="entry name" value="HisKA"/>
    <property type="match status" value="1"/>
</dbReference>
<keyword evidence="5" id="KW-0472">Membrane</keyword>
<dbReference type="InterPro" id="IPR036890">
    <property type="entry name" value="HATPase_C_sf"/>
</dbReference>
<evidence type="ECO:0000313" key="8">
    <source>
        <dbReference type="EMBL" id="UXI68300.1"/>
    </source>
</evidence>
<evidence type="ECO:0000256" key="1">
    <source>
        <dbReference type="ARBA" id="ARBA00000085"/>
    </source>
</evidence>
<organism evidence="8 9">
    <name type="scientific">Tahibacter amnicola</name>
    <dbReference type="NCBI Taxonomy" id="2976241"/>
    <lineage>
        <taxon>Bacteria</taxon>
        <taxon>Pseudomonadati</taxon>
        <taxon>Pseudomonadota</taxon>
        <taxon>Gammaproteobacteria</taxon>
        <taxon>Lysobacterales</taxon>
        <taxon>Rhodanobacteraceae</taxon>
        <taxon>Tahibacter</taxon>
    </lineage>
</organism>
<dbReference type="InterPro" id="IPR001789">
    <property type="entry name" value="Sig_transdc_resp-reg_receiver"/>
</dbReference>
<dbReference type="PANTHER" id="PTHR45339:SF5">
    <property type="entry name" value="HISTIDINE KINASE"/>
    <property type="match status" value="1"/>
</dbReference>
<name>A0ABY6BGV0_9GAMM</name>
<dbReference type="GO" id="GO:0005524">
    <property type="term" value="F:ATP binding"/>
    <property type="evidence" value="ECO:0007669"/>
    <property type="project" value="UniProtKB-KW"/>
</dbReference>
<keyword evidence="5" id="KW-0812">Transmembrane</keyword>
<keyword evidence="5" id="KW-1133">Transmembrane helix</keyword>
<dbReference type="Pfam" id="PF05227">
    <property type="entry name" value="CHASE3"/>
    <property type="match status" value="1"/>
</dbReference>
<keyword evidence="9" id="KW-1185">Reference proteome</keyword>
<feature type="transmembrane region" description="Helical" evidence="5">
    <location>
        <begin position="198"/>
        <end position="218"/>
    </location>
</feature>
<dbReference type="Pfam" id="PF00512">
    <property type="entry name" value="HisKA"/>
    <property type="match status" value="1"/>
</dbReference>
<dbReference type="RefSeq" id="WP_261695260.1">
    <property type="nucleotide sequence ID" value="NZ_CP104694.1"/>
</dbReference>
<dbReference type="InterPro" id="IPR036097">
    <property type="entry name" value="HisK_dim/P_sf"/>
</dbReference>
<comment type="catalytic activity">
    <reaction evidence="1">
        <text>ATP + protein L-histidine = ADP + protein N-phospho-L-histidine.</text>
        <dbReference type="EC" id="2.7.13.3"/>
    </reaction>
</comment>
<evidence type="ECO:0000256" key="4">
    <source>
        <dbReference type="PROSITE-ProRule" id="PRU00169"/>
    </source>
</evidence>
<dbReference type="SUPFAM" id="SSF52172">
    <property type="entry name" value="CheY-like"/>
    <property type="match status" value="1"/>
</dbReference>
<evidence type="ECO:0000313" key="9">
    <source>
        <dbReference type="Proteomes" id="UP001064632"/>
    </source>
</evidence>
<dbReference type="Pfam" id="PF02518">
    <property type="entry name" value="HATPase_c"/>
    <property type="match status" value="1"/>
</dbReference>
<dbReference type="InterPro" id="IPR011006">
    <property type="entry name" value="CheY-like_superfamily"/>
</dbReference>
<feature type="transmembrane region" description="Helical" evidence="5">
    <location>
        <begin position="20"/>
        <end position="42"/>
    </location>
</feature>
<keyword evidence="3 4" id="KW-0597">Phosphoprotein</keyword>
<dbReference type="SUPFAM" id="SSF47384">
    <property type="entry name" value="Homodimeric domain of signal transducing histidine kinase"/>
    <property type="match status" value="1"/>
</dbReference>
<dbReference type="EC" id="2.7.13.3" evidence="2"/>
<dbReference type="PRINTS" id="PR00344">
    <property type="entry name" value="BCTRLSENSOR"/>
</dbReference>
<dbReference type="Pfam" id="PF00072">
    <property type="entry name" value="Response_reg"/>
    <property type="match status" value="1"/>
</dbReference>